<dbReference type="EMBL" id="VDCS01000009">
    <property type="protein sequence ID" value="TNJ43848.1"/>
    <property type="molecule type" value="Genomic_DNA"/>
</dbReference>
<organism evidence="1 2">
    <name type="scientific">Allotamlana fucoidanivorans</name>
    <dbReference type="NCBI Taxonomy" id="2583814"/>
    <lineage>
        <taxon>Bacteria</taxon>
        <taxon>Pseudomonadati</taxon>
        <taxon>Bacteroidota</taxon>
        <taxon>Flavobacteriia</taxon>
        <taxon>Flavobacteriales</taxon>
        <taxon>Flavobacteriaceae</taxon>
        <taxon>Allotamlana</taxon>
    </lineage>
</organism>
<dbReference type="RefSeq" id="WP_139697630.1">
    <property type="nucleotide sequence ID" value="NZ_CP074074.1"/>
</dbReference>
<reference evidence="1 2" key="1">
    <citation type="submission" date="2019-05" db="EMBL/GenBank/DDBJ databases">
        <title>Tamlana fucoidanivorans sp. nov., isolated from the surface of algae collected from Fujian province in China.</title>
        <authorList>
            <person name="Li J."/>
        </authorList>
    </citation>
    <scope>NUCLEOTIDE SEQUENCE [LARGE SCALE GENOMIC DNA]</scope>
    <source>
        <strain evidence="1 2">CW2-9</strain>
    </source>
</reference>
<gene>
    <name evidence="1" type="ORF">FGF67_10820</name>
</gene>
<accession>A0A5C4SJB0</accession>
<dbReference type="SUPFAM" id="SSF46626">
    <property type="entry name" value="Cytochrome c"/>
    <property type="match status" value="1"/>
</dbReference>
<dbReference type="Gene3D" id="1.10.760.10">
    <property type="entry name" value="Cytochrome c-like domain"/>
    <property type="match status" value="1"/>
</dbReference>
<evidence type="ECO:0000313" key="1">
    <source>
        <dbReference type="EMBL" id="TNJ43848.1"/>
    </source>
</evidence>
<dbReference type="Proteomes" id="UP000308713">
    <property type="component" value="Unassembled WGS sequence"/>
</dbReference>
<sequence length="69" mass="8162">MSLWDRFYKGRPEGPDKTFLFRGIKDSLLYLYDGRLPTLDDATEFFNLIFGLKLTKEEKRAITAYMMCL</sequence>
<evidence type="ECO:0008006" key="3">
    <source>
        <dbReference type="Google" id="ProtNLM"/>
    </source>
</evidence>
<dbReference type="InterPro" id="IPR036909">
    <property type="entry name" value="Cyt_c-like_dom_sf"/>
</dbReference>
<dbReference type="GO" id="GO:0009055">
    <property type="term" value="F:electron transfer activity"/>
    <property type="evidence" value="ECO:0007669"/>
    <property type="project" value="InterPro"/>
</dbReference>
<dbReference type="AlphaFoldDB" id="A0A5C4SJB0"/>
<comment type="caution">
    <text evidence="1">The sequence shown here is derived from an EMBL/GenBank/DDBJ whole genome shotgun (WGS) entry which is preliminary data.</text>
</comment>
<evidence type="ECO:0000313" key="2">
    <source>
        <dbReference type="Proteomes" id="UP000308713"/>
    </source>
</evidence>
<dbReference type="OrthoDB" id="9772811at2"/>
<protein>
    <recommendedName>
        <fullName evidence="3">Cytochrome c</fullName>
    </recommendedName>
</protein>
<proteinExistence type="predicted"/>
<keyword evidence="2" id="KW-1185">Reference proteome</keyword>
<dbReference type="GO" id="GO:0020037">
    <property type="term" value="F:heme binding"/>
    <property type="evidence" value="ECO:0007669"/>
    <property type="project" value="InterPro"/>
</dbReference>
<name>A0A5C4SJB0_9FLAO</name>